<feature type="domain" description="BTB" evidence="2">
    <location>
        <begin position="3"/>
        <end position="70"/>
    </location>
</feature>
<name>A0A835A3Q5_9POAL</name>
<evidence type="ECO:0000256" key="1">
    <source>
        <dbReference type="ARBA" id="ARBA00004906"/>
    </source>
</evidence>
<dbReference type="InterPro" id="IPR045005">
    <property type="entry name" value="BPM1-6"/>
</dbReference>
<evidence type="ECO:0000313" key="3">
    <source>
        <dbReference type="EMBL" id="KAF8653745.1"/>
    </source>
</evidence>
<dbReference type="OrthoDB" id="546239at2759"/>
<keyword evidence="4" id="KW-1185">Reference proteome</keyword>
<comment type="caution">
    <text evidence="3">The sequence shown here is derived from an EMBL/GenBank/DDBJ whole genome shotgun (WGS) entry which is preliminary data.</text>
</comment>
<dbReference type="InterPro" id="IPR000210">
    <property type="entry name" value="BTB/POZ_dom"/>
</dbReference>
<organism evidence="3 4">
    <name type="scientific">Digitaria exilis</name>
    <dbReference type="NCBI Taxonomy" id="1010633"/>
    <lineage>
        <taxon>Eukaryota</taxon>
        <taxon>Viridiplantae</taxon>
        <taxon>Streptophyta</taxon>
        <taxon>Embryophyta</taxon>
        <taxon>Tracheophyta</taxon>
        <taxon>Spermatophyta</taxon>
        <taxon>Magnoliopsida</taxon>
        <taxon>Liliopsida</taxon>
        <taxon>Poales</taxon>
        <taxon>Poaceae</taxon>
        <taxon>PACMAD clade</taxon>
        <taxon>Panicoideae</taxon>
        <taxon>Panicodae</taxon>
        <taxon>Paniceae</taxon>
        <taxon>Anthephorinae</taxon>
        <taxon>Digitaria</taxon>
    </lineage>
</organism>
<reference evidence="3" key="1">
    <citation type="submission" date="2020-07" db="EMBL/GenBank/DDBJ databases">
        <title>Genome sequence and genetic diversity analysis of an under-domesticated orphan crop, white fonio (Digitaria exilis).</title>
        <authorList>
            <person name="Bennetzen J.L."/>
            <person name="Chen S."/>
            <person name="Ma X."/>
            <person name="Wang X."/>
            <person name="Yssel A.E.J."/>
            <person name="Chaluvadi S.R."/>
            <person name="Johnson M."/>
            <person name="Gangashetty P."/>
            <person name="Hamidou F."/>
            <person name="Sanogo M.D."/>
            <person name="Zwaenepoel A."/>
            <person name="Wallace J."/>
            <person name="Van De Peer Y."/>
            <person name="Van Deynze A."/>
        </authorList>
    </citation>
    <scope>NUCLEOTIDE SEQUENCE</scope>
    <source>
        <tissue evidence="3">Leaves</tissue>
    </source>
</reference>
<dbReference type="Pfam" id="PF00651">
    <property type="entry name" value="BTB"/>
    <property type="match status" value="1"/>
</dbReference>
<gene>
    <name evidence="3" type="ORF">HU200_061858</name>
</gene>
<sequence>MVEATMSSITLHDIEPATFRIMLQFMYTDALPGDDQLGGPPVDMMHKLLAAADRYALDRLKLICAQKLCDDMSGDTVAAT</sequence>
<dbReference type="PANTHER" id="PTHR26379">
    <property type="entry name" value="BTB/POZ AND MATH DOMAIN-CONTAINING PROTEIN 1"/>
    <property type="match status" value="1"/>
</dbReference>
<protein>
    <recommendedName>
        <fullName evidence="2">BTB domain-containing protein</fullName>
    </recommendedName>
</protein>
<accession>A0A835A3Q5</accession>
<dbReference type="EMBL" id="JACEFO010002617">
    <property type="protein sequence ID" value="KAF8653745.1"/>
    <property type="molecule type" value="Genomic_DNA"/>
</dbReference>
<proteinExistence type="predicted"/>
<dbReference type="Proteomes" id="UP000636709">
    <property type="component" value="Unassembled WGS sequence"/>
</dbReference>
<dbReference type="AlphaFoldDB" id="A0A835A3Q5"/>
<dbReference type="InterPro" id="IPR011333">
    <property type="entry name" value="SKP1/BTB/POZ_sf"/>
</dbReference>
<dbReference type="GO" id="GO:0016567">
    <property type="term" value="P:protein ubiquitination"/>
    <property type="evidence" value="ECO:0007669"/>
    <property type="project" value="InterPro"/>
</dbReference>
<dbReference type="Gene3D" id="3.30.710.10">
    <property type="entry name" value="Potassium Channel Kv1.1, Chain A"/>
    <property type="match status" value="1"/>
</dbReference>
<evidence type="ECO:0000313" key="4">
    <source>
        <dbReference type="Proteomes" id="UP000636709"/>
    </source>
</evidence>
<dbReference type="SUPFAM" id="SSF54695">
    <property type="entry name" value="POZ domain"/>
    <property type="match status" value="1"/>
</dbReference>
<evidence type="ECO:0000259" key="2">
    <source>
        <dbReference type="Pfam" id="PF00651"/>
    </source>
</evidence>
<dbReference type="PANTHER" id="PTHR26379:SF504">
    <property type="entry name" value="OS08G0523800 PROTEIN"/>
    <property type="match status" value="1"/>
</dbReference>
<comment type="pathway">
    <text evidence="1">Protein modification; protein ubiquitination.</text>
</comment>